<dbReference type="EMBL" id="CAKOGP040001758">
    <property type="protein sequence ID" value="CAJ1949709.1"/>
    <property type="molecule type" value="Genomic_DNA"/>
</dbReference>
<dbReference type="Proteomes" id="UP001295423">
    <property type="component" value="Unassembled WGS sequence"/>
</dbReference>
<reference evidence="2" key="1">
    <citation type="submission" date="2023-08" db="EMBL/GenBank/DDBJ databases">
        <authorList>
            <person name="Audoor S."/>
            <person name="Bilcke G."/>
        </authorList>
    </citation>
    <scope>NUCLEOTIDE SEQUENCE</scope>
</reference>
<proteinExistence type="predicted"/>
<organism evidence="2 3">
    <name type="scientific">Cylindrotheca closterium</name>
    <dbReference type="NCBI Taxonomy" id="2856"/>
    <lineage>
        <taxon>Eukaryota</taxon>
        <taxon>Sar</taxon>
        <taxon>Stramenopiles</taxon>
        <taxon>Ochrophyta</taxon>
        <taxon>Bacillariophyta</taxon>
        <taxon>Bacillariophyceae</taxon>
        <taxon>Bacillariophycidae</taxon>
        <taxon>Bacillariales</taxon>
        <taxon>Bacillariaceae</taxon>
        <taxon>Cylindrotheca</taxon>
    </lineage>
</organism>
<keyword evidence="3" id="KW-1185">Reference proteome</keyword>
<evidence type="ECO:0000313" key="3">
    <source>
        <dbReference type="Proteomes" id="UP001295423"/>
    </source>
</evidence>
<feature type="transmembrane region" description="Helical" evidence="1">
    <location>
        <begin position="137"/>
        <end position="160"/>
    </location>
</feature>
<keyword evidence="1" id="KW-1133">Transmembrane helix</keyword>
<feature type="transmembrane region" description="Helical" evidence="1">
    <location>
        <begin position="103"/>
        <end position="125"/>
    </location>
</feature>
<evidence type="ECO:0000256" key="1">
    <source>
        <dbReference type="SAM" id="Phobius"/>
    </source>
</evidence>
<name>A0AAD2FQK9_9STRA</name>
<comment type="caution">
    <text evidence="2">The sequence shown here is derived from an EMBL/GenBank/DDBJ whole genome shotgun (WGS) entry which is preliminary data.</text>
</comment>
<dbReference type="AlphaFoldDB" id="A0AAD2FQK9"/>
<accession>A0AAD2FQK9</accession>
<protein>
    <submittedName>
        <fullName evidence="2">Uncharacterized protein</fullName>
    </submittedName>
</protein>
<gene>
    <name evidence="2" type="ORF">CYCCA115_LOCUS12233</name>
</gene>
<evidence type="ECO:0000313" key="2">
    <source>
        <dbReference type="EMBL" id="CAJ1949709.1"/>
    </source>
</evidence>
<sequence length="263" mass="28549">MSEGKSYKDLLKLYIPGILAFLAAIFGTAGNLYCETVQFIQENNQDGGDPLVIYAGMWTFRTNENDSISARASDPLSSEQVCHPYQGLVAAGFDYDTDATTRFVMAFAILTPVIGGLALFLACAGPCCNVTTSRWRAMGGIFLLCGAFQGLTLVVMQSSICKDNPVLQYYEEYNPELLNTFPSSRECQGYMGYHLSIAAVALWILAGIAALVLPSPHVDGRQPQQTQSVTYQRDENGNVTETNVAIAKGTNSTPPEQAKPNFV</sequence>
<feature type="transmembrane region" description="Helical" evidence="1">
    <location>
        <begin position="12"/>
        <end position="33"/>
    </location>
</feature>
<keyword evidence="1" id="KW-0812">Transmembrane</keyword>
<dbReference type="Gene3D" id="1.20.140.150">
    <property type="match status" value="1"/>
</dbReference>
<feature type="transmembrane region" description="Helical" evidence="1">
    <location>
        <begin position="191"/>
        <end position="213"/>
    </location>
</feature>
<keyword evidence="1" id="KW-0472">Membrane</keyword>